<comment type="subunit">
    <text evidence="3">Homodimer.</text>
</comment>
<dbReference type="Pfam" id="PF08240">
    <property type="entry name" value="ADH_N"/>
    <property type="match status" value="1"/>
</dbReference>
<feature type="domain" description="Alcohol dehydrogenase-like N-terminal" evidence="13">
    <location>
        <begin position="43"/>
        <end position="166"/>
    </location>
</feature>
<reference evidence="14 15" key="1">
    <citation type="submission" date="2023-10" db="EMBL/GenBank/DDBJ databases">
        <title>Draft genome sequence of Xylaria bambusicola isolate GMP-LS, the root and basal stem rot pathogen of sugarcane in Indonesia.</title>
        <authorList>
            <person name="Selvaraj P."/>
            <person name="Muralishankar V."/>
            <person name="Muruganantham S."/>
            <person name="Sp S."/>
            <person name="Haryani S."/>
            <person name="Lau K.J.X."/>
            <person name="Naqvi N.I."/>
        </authorList>
    </citation>
    <scope>NUCLEOTIDE SEQUENCE [LARGE SCALE GENOMIC DNA]</scope>
    <source>
        <strain evidence="14">GMP-LS</strain>
    </source>
</reference>
<keyword evidence="4" id="KW-0597">Phosphoprotein</keyword>
<dbReference type="InterPro" id="IPR036291">
    <property type="entry name" value="NAD(P)-bd_dom_sf"/>
</dbReference>
<dbReference type="InterPro" id="IPR011032">
    <property type="entry name" value="GroES-like_sf"/>
</dbReference>
<evidence type="ECO:0000256" key="6">
    <source>
        <dbReference type="ARBA" id="ARBA00022833"/>
    </source>
</evidence>
<gene>
    <name evidence="14" type="ORF">RRF57_000847</name>
</gene>
<dbReference type="InterPro" id="IPR013154">
    <property type="entry name" value="ADH-like_N"/>
</dbReference>
<dbReference type="InterPro" id="IPR047109">
    <property type="entry name" value="CAD-like"/>
</dbReference>
<sequence length="375" mass="40928">MPLLDTFISNKMPYPDEFEGFMINEIGKYTEFKKQTFKPKKFGDHNVDIKIECCGVCGSDVHTITGGWGDAPMPICVGHEIVGKAVKVGSQVKDVKVGDRVGVGAQVWSCLKCGPCKSNNDNYCPNKVDTYGAPYPKEEDPDETIAQGGYASHIRAQDFMVFPIPESIPSHLAAPMLCAGLTVWNPLVRNNTGSGKHIAVVGLGGLGHFAVMFAAALGAEVTVISHSPNKKDDALKLGAKHFVSSTNKDWAKPLAFTFDFILSTADVLDMEVLQDYLSTLKVDCKFHSVGLPDKSIDGLNPQHFMSNGCSIGSSHIGSRKECLEMLKFASEKKLYPRVETVPISEKGCAEVVERVNKNKVHYRFTLVDYDKAFGA</sequence>
<comment type="caution">
    <text evidence="14">The sequence shown here is derived from an EMBL/GenBank/DDBJ whole genome shotgun (WGS) entry which is preliminary data.</text>
</comment>
<evidence type="ECO:0000256" key="1">
    <source>
        <dbReference type="ARBA" id="ARBA00001947"/>
    </source>
</evidence>
<dbReference type="Proteomes" id="UP001305414">
    <property type="component" value="Unassembled WGS sequence"/>
</dbReference>
<dbReference type="GO" id="GO:0008106">
    <property type="term" value="F:alcohol dehydrogenase (NADP+) activity"/>
    <property type="evidence" value="ECO:0007669"/>
    <property type="project" value="UniProtKB-EC"/>
</dbReference>
<evidence type="ECO:0000313" key="15">
    <source>
        <dbReference type="Proteomes" id="UP001305414"/>
    </source>
</evidence>
<dbReference type="AlphaFoldDB" id="A0AAN7Z5U1"/>
<dbReference type="GO" id="GO:0008270">
    <property type="term" value="F:zinc ion binding"/>
    <property type="evidence" value="ECO:0007669"/>
    <property type="project" value="InterPro"/>
</dbReference>
<evidence type="ECO:0000256" key="5">
    <source>
        <dbReference type="ARBA" id="ARBA00022723"/>
    </source>
</evidence>
<dbReference type="SUPFAM" id="SSF50129">
    <property type="entry name" value="GroES-like"/>
    <property type="match status" value="1"/>
</dbReference>
<evidence type="ECO:0000256" key="4">
    <source>
        <dbReference type="ARBA" id="ARBA00022553"/>
    </source>
</evidence>
<dbReference type="Gene3D" id="3.90.180.10">
    <property type="entry name" value="Medium-chain alcohol dehydrogenases, catalytic domain"/>
    <property type="match status" value="1"/>
</dbReference>
<dbReference type="GO" id="GO:0006066">
    <property type="term" value="P:alcohol metabolic process"/>
    <property type="evidence" value="ECO:0007669"/>
    <property type="project" value="UniProtKB-ARBA"/>
</dbReference>
<name>A0AAN7Z5U1_9PEZI</name>
<keyword evidence="5 11" id="KW-0479">Metal-binding</keyword>
<proteinExistence type="inferred from homology"/>
<evidence type="ECO:0000256" key="7">
    <source>
        <dbReference type="ARBA" id="ARBA00022857"/>
    </source>
</evidence>
<dbReference type="PANTHER" id="PTHR42683">
    <property type="entry name" value="ALDEHYDE REDUCTASE"/>
    <property type="match status" value="1"/>
</dbReference>
<keyword evidence="6 11" id="KW-0862">Zinc</keyword>
<keyword evidence="8" id="KW-0560">Oxidoreductase</keyword>
<accession>A0AAN7Z5U1</accession>
<evidence type="ECO:0000256" key="2">
    <source>
        <dbReference type="ARBA" id="ARBA00008072"/>
    </source>
</evidence>
<protein>
    <recommendedName>
        <fullName evidence="9">alcohol dehydrogenase (NADP(+))</fullName>
        <ecNumber evidence="9">1.1.1.2</ecNumber>
    </recommendedName>
</protein>
<evidence type="ECO:0000256" key="3">
    <source>
        <dbReference type="ARBA" id="ARBA00011738"/>
    </source>
</evidence>
<evidence type="ECO:0000259" key="12">
    <source>
        <dbReference type="Pfam" id="PF00107"/>
    </source>
</evidence>
<dbReference type="InterPro" id="IPR002328">
    <property type="entry name" value="ADH_Zn_CS"/>
</dbReference>
<evidence type="ECO:0000256" key="10">
    <source>
        <dbReference type="ARBA" id="ARBA00050997"/>
    </source>
</evidence>
<evidence type="ECO:0000256" key="9">
    <source>
        <dbReference type="ARBA" id="ARBA00024074"/>
    </source>
</evidence>
<dbReference type="EMBL" id="JAWHQM010000002">
    <property type="protein sequence ID" value="KAK5625131.1"/>
    <property type="molecule type" value="Genomic_DNA"/>
</dbReference>
<dbReference type="EC" id="1.1.1.2" evidence="9"/>
<keyword evidence="15" id="KW-1185">Reference proteome</keyword>
<dbReference type="FunFam" id="3.40.50.720:FF:000158">
    <property type="entry name" value="Zinc-binding alcohol dehydrogenase"/>
    <property type="match status" value="1"/>
</dbReference>
<dbReference type="CDD" id="cd05283">
    <property type="entry name" value="CAD1"/>
    <property type="match status" value="1"/>
</dbReference>
<comment type="catalytic activity">
    <reaction evidence="10">
        <text>a primary alcohol + NADP(+) = an aldehyde + NADPH + H(+)</text>
        <dbReference type="Rhea" id="RHEA:15937"/>
        <dbReference type="ChEBI" id="CHEBI:15378"/>
        <dbReference type="ChEBI" id="CHEBI:15734"/>
        <dbReference type="ChEBI" id="CHEBI:17478"/>
        <dbReference type="ChEBI" id="CHEBI:57783"/>
        <dbReference type="ChEBI" id="CHEBI:58349"/>
        <dbReference type="EC" id="1.1.1.2"/>
    </reaction>
    <physiologicalReaction direction="left-to-right" evidence="10">
        <dbReference type="Rhea" id="RHEA:15938"/>
    </physiologicalReaction>
    <physiologicalReaction direction="right-to-left" evidence="10">
        <dbReference type="Rhea" id="RHEA:15939"/>
    </physiologicalReaction>
</comment>
<dbReference type="Gene3D" id="3.40.50.720">
    <property type="entry name" value="NAD(P)-binding Rossmann-like Domain"/>
    <property type="match status" value="1"/>
</dbReference>
<comment type="cofactor">
    <cofactor evidence="1 11">
        <name>Zn(2+)</name>
        <dbReference type="ChEBI" id="CHEBI:29105"/>
    </cofactor>
</comment>
<keyword evidence="7" id="KW-0521">NADP</keyword>
<evidence type="ECO:0000256" key="11">
    <source>
        <dbReference type="RuleBase" id="RU361277"/>
    </source>
</evidence>
<dbReference type="InterPro" id="IPR013149">
    <property type="entry name" value="ADH-like_C"/>
</dbReference>
<dbReference type="SUPFAM" id="SSF51735">
    <property type="entry name" value="NAD(P)-binding Rossmann-fold domains"/>
    <property type="match status" value="1"/>
</dbReference>
<feature type="domain" description="Alcohol dehydrogenase-like C-terminal" evidence="12">
    <location>
        <begin position="205"/>
        <end position="330"/>
    </location>
</feature>
<comment type="similarity">
    <text evidence="2 11">Belongs to the zinc-containing alcohol dehydrogenase family.</text>
</comment>
<evidence type="ECO:0000259" key="13">
    <source>
        <dbReference type="Pfam" id="PF08240"/>
    </source>
</evidence>
<organism evidence="14 15">
    <name type="scientific">Xylaria bambusicola</name>
    <dbReference type="NCBI Taxonomy" id="326684"/>
    <lineage>
        <taxon>Eukaryota</taxon>
        <taxon>Fungi</taxon>
        <taxon>Dikarya</taxon>
        <taxon>Ascomycota</taxon>
        <taxon>Pezizomycotina</taxon>
        <taxon>Sordariomycetes</taxon>
        <taxon>Xylariomycetidae</taxon>
        <taxon>Xylariales</taxon>
        <taxon>Xylariaceae</taxon>
        <taxon>Xylaria</taxon>
    </lineage>
</organism>
<evidence type="ECO:0000313" key="14">
    <source>
        <dbReference type="EMBL" id="KAK5625131.1"/>
    </source>
</evidence>
<dbReference type="PROSITE" id="PS00059">
    <property type="entry name" value="ADH_ZINC"/>
    <property type="match status" value="1"/>
</dbReference>
<dbReference type="Pfam" id="PF00107">
    <property type="entry name" value="ADH_zinc_N"/>
    <property type="match status" value="1"/>
</dbReference>
<evidence type="ECO:0000256" key="8">
    <source>
        <dbReference type="ARBA" id="ARBA00023002"/>
    </source>
</evidence>